<dbReference type="GO" id="GO:0016485">
    <property type="term" value="P:protein processing"/>
    <property type="evidence" value="ECO:0007669"/>
    <property type="project" value="UniProtKB-ARBA"/>
</dbReference>
<dbReference type="AlphaFoldDB" id="B4JVV4"/>
<evidence type="ECO:0000256" key="5">
    <source>
        <dbReference type="ARBA" id="ARBA00022729"/>
    </source>
</evidence>
<evidence type="ECO:0000256" key="10">
    <source>
        <dbReference type="ARBA" id="ARBA00036320"/>
    </source>
</evidence>
<evidence type="ECO:0000256" key="4">
    <source>
        <dbReference type="ARBA" id="ARBA00022670"/>
    </source>
</evidence>
<keyword evidence="5 12" id="KW-0732">Signal</keyword>
<dbReference type="OrthoDB" id="10059102at2759"/>
<feature type="domain" description="Peptidase S1" evidence="13">
    <location>
        <begin position="31"/>
        <end position="263"/>
    </location>
</feature>
<dbReference type="GO" id="GO:0005576">
    <property type="term" value="C:extracellular region"/>
    <property type="evidence" value="ECO:0007669"/>
    <property type="project" value="UniProtKB-SubCell"/>
</dbReference>
<evidence type="ECO:0000313" key="15">
    <source>
        <dbReference type="Proteomes" id="UP000001070"/>
    </source>
</evidence>
<dbReference type="InterPro" id="IPR009003">
    <property type="entry name" value="Peptidase_S1_PA"/>
</dbReference>
<dbReference type="InterPro" id="IPR001254">
    <property type="entry name" value="Trypsin_dom"/>
</dbReference>
<dbReference type="GO" id="GO:0004252">
    <property type="term" value="F:serine-type endopeptidase activity"/>
    <property type="evidence" value="ECO:0007669"/>
    <property type="project" value="UniProtKB-EC"/>
</dbReference>
<evidence type="ECO:0000256" key="7">
    <source>
        <dbReference type="ARBA" id="ARBA00022825"/>
    </source>
</evidence>
<keyword evidence="4" id="KW-0645">Protease</keyword>
<feature type="chain" id="PRO_5002810019" description="trypsin" evidence="12">
    <location>
        <begin position="21"/>
        <end position="278"/>
    </location>
</feature>
<keyword evidence="7" id="KW-0720">Serine protease</keyword>
<dbReference type="STRING" id="7222.B4JVV4"/>
<keyword evidence="9" id="KW-1015">Disulfide bond</keyword>
<dbReference type="KEGG" id="dgr:6568961"/>
<dbReference type="PANTHER" id="PTHR24276:SF91">
    <property type="entry name" value="AT26814P-RELATED"/>
    <property type="match status" value="1"/>
</dbReference>
<keyword evidence="15" id="KW-1185">Reference proteome</keyword>
<evidence type="ECO:0000256" key="6">
    <source>
        <dbReference type="ARBA" id="ARBA00022801"/>
    </source>
</evidence>
<dbReference type="HOGENOM" id="CLU_006842_7_0_1"/>
<keyword evidence="8" id="KW-0865">Zymogen</keyword>
<dbReference type="PROSITE" id="PS50240">
    <property type="entry name" value="TRYPSIN_DOM"/>
    <property type="match status" value="1"/>
</dbReference>
<dbReference type="SUPFAM" id="SSF50494">
    <property type="entry name" value="Trypsin-like serine proteases"/>
    <property type="match status" value="1"/>
</dbReference>
<comment type="similarity">
    <text evidence="2">Belongs to the peptidase S1 family.</text>
</comment>
<evidence type="ECO:0000256" key="3">
    <source>
        <dbReference type="ARBA" id="ARBA00022525"/>
    </source>
</evidence>
<dbReference type="Proteomes" id="UP000001070">
    <property type="component" value="Unassembled WGS sequence"/>
</dbReference>
<organism evidence="15">
    <name type="scientific">Drosophila grimshawi</name>
    <name type="common">Hawaiian fruit fly</name>
    <name type="synonym">Idiomyia grimshawi</name>
    <dbReference type="NCBI Taxonomy" id="7222"/>
    <lineage>
        <taxon>Eukaryota</taxon>
        <taxon>Metazoa</taxon>
        <taxon>Ecdysozoa</taxon>
        <taxon>Arthropoda</taxon>
        <taxon>Hexapoda</taxon>
        <taxon>Insecta</taxon>
        <taxon>Pterygota</taxon>
        <taxon>Neoptera</taxon>
        <taxon>Endopterygota</taxon>
        <taxon>Diptera</taxon>
        <taxon>Brachycera</taxon>
        <taxon>Muscomorpha</taxon>
        <taxon>Ephydroidea</taxon>
        <taxon>Drosophilidae</taxon>
        <taxon>Drosophila</taxon>
        <taxon>Hawaiian Drosophila</taxon>
    </lineage>
</organism>
<accession>B4JVV4</accession>
<dbReference type="FunFam" id="2.40.10.10:FF:000047">
    <property type="entry name" value="Trypsin eta"/>
    <property type="match status" value="1"/>
</dbReference>
<comment type="catalytic activity">
    <reaction evidence="10">
        <text>Preferential cleavage: Arg-|-Xaa, Lys-|-Xaa.</text>
        <dbReference type="EC" id="3.4.21.4"/>
    </reaction>
</comment>
<evidence type="ECO:0000313" key="14">
    <source>
        <dbReference type="EMBL" id="EDV98092.1"/>
    </source>
</evidence>
<dbReference type="PANTHER" id="PTHR24276">
    <property type="entry name" value="POLYSERASE-RELATED"/>
    <property type="match status" value="1"/>
</dbReference>
<sequence>MDKVALIIAVILLLGNSCSCSPDISHPDSRIVGGDDSSVLSLRYQVSIHRRNGVKSAYAHTCGGSLLDGSTVLTAAHCVYNRHEENFMVVAGTDLHSGMDGGVVSRVTKLLPHELYNATITDNDIALIFVSPPFPMNTNRRIGTIEVAKELPSVGTLATVSGWGFTKEDGLPSARLQQVQVPVVDSKDCQAAYDWRPITDAMLCAAAPGGGKEACNGDAGGALVVNNQVVGVVSWAEGCAREAYPGVYASASHFHSWIAEQRAAYAKMETVQRTVAQN</sequence>
<dbReference type="PROSITE" id="PS00134">
    <property type="entry name" value="TRYPSIN_HIS"/>
    <property type="match status" value="1"/>
</dbReference>
<reference evidence="14 15" key="1">
    <citation type="journal article" date="2007" name="Nature">
        <title>Evolution of genes and genomes on the Drosophila phylogeny.</title>
        <authorList>
            <consortium name="Drosophila 12 Genomes Consortium"/>
            <person name="Clark A.G."/>
            <person name="Eisen M.B."/>
            <person name="Smith D.R."/>
            <person name="Bergman C.M."/>
            <person name="Oliver B."/>
            <person name="Markow T.A."/>
            <person name="Kaufman T.C."/>
            <person name="Kellis M."/>
            <person name="Gelbart W."/>
            <person name="Iyer V.N."/>
            <person name="Pollard D.A."/>
            <person name="Sackton T.B."/>
            <person name="Larracuente A.M."/>
            <person name="Singh N.D."/>
            <person name="Abad J.P."/>
            <person name="Abt D.N."/>
            <person name="Adryan B."/>
            <person name="Aguade M."/>
            <person name="Akashi H."/>
            <person name="Anderson W.W."/>
            <person name="Aquadro C.F."/>
            <person name="Ardell D.H."/>
            <person name="Arguello R."/>
            <person name="Artieri C.G."/>
            <person name="Barbash D.A."/>
            <person name="Barker D."/>
            <person name="Barsanti P."/>
            <person name="Batterham P."/>
            <person name="Batzoglou S."/>
            <person name="Begun D."/>
            <person name="Bhutkar A."/>
            <person name="Blanco E."/>
            <person name="Bosak S.A."/>
            <person name="Bradley R.K."/>
            <person name="Brand A.D."/>
            <person name="Brent M.R."/>
            <person name="Brooks A.N."/>
            <person name="Brown R.H."/>
            <person name="Butlin R.K."/>
            <person name="Caggese C."/>
            <person name="Calvi B.R."/>
            <person name="Bernardo de Carvalho A."/>
            <person name="Caspi A."/>
            <person name="Castrezana S."/>
            <person name="Celniker S.E."/>
            <person name="Chang J.L."/>
            <person name="Chapple C."/>
            <person name="Chatterji S."/>
            <person name="Chinwalla A."/>
            <person name="Civetta A."/>
            <person name="Clifton S.W."/>
            <person name="Comeron J.M."/>
            <person name="Costello J.C."/>
            <person name="Coyne J.A."/>
            <person name="Daub J."/>
            <person name="David R.G."/>
            <person name="Delcher A.L."/>
            <person name="Delehaunty K."/>
            <person name="Do C.B."/>
            <person name="Ebling H."/>
            <person name="Edwards K."/>
            <person name="Eickbush T."/>
            <person name="Evans J.D."/>
            <person name="Filipski A."/>
            <person name="Findeiss S."/>
            <person name="Freyhult E."/>
            <person name="Fulton L."/>
            <person name="Fulton R."/>
            <person name="Garcia A.C."/>
            <person name="Gardiner A."/>
            <person name="Garfield D.A."/>
            <person name="Garvin B.E."/>
            <person name="Gibson G."/>
            <person name="Gilbert D."/>
            <person name="Gnerre S."/>
            <person name="Godfrey J."/>
            <person name="Good R."/>
            <person name="Gotea V."/>
            <person name="Gravely B."/>
            <person name="Greenberg A.J."/>
            <person name="Griffiths-Jones S."/>
            <person name="Gross S."/>
            <person name="Guigo R."/>
            <person name="Gustafson E.A."/>
            <person name="Haerty W."/>
            <person name="Hahn M.W."/>
            <person name="Halligan D.L."/>
            <person name="Halpern A.L."/>
            <person name="Halter G.M."/>
            <person name="Han M.V."/>
            <person name="Heger A."/>
            <person name="Hillier L."/>
            <person name="Hinrichs A.S."/>
            <person name="Holmes I."/>
            <person name="Hoskins R.A."/>
            <person name="Hubisz M.J."/>
            <person name="Hultmark D."/>
            <person name="Huntley M.A."/>
            <person name="Jaffe D.B."/>
            <person name="Jagadeeshan S."/>
            <person name="Jeck W.R."/>
            <person name="Johnson J."/>
            <person name="Jones C.D."/>
            <person name="Jordan W.C."/>
            <person name="Karpen G.H."/>
            <person name="Kataoka E."/>
            <person name="Keightley P.D."/>
            <person name="Kheradpour P."/>
            <person name="Kirkness E.F."/>
            <person name="Koerich L.B."/>
            <person name="Kristiansen K."/>
            <person name="Kudrna D."/>
            <person name="Kulathinal R.J."/>
            <person name="Kumar S."/>
            <person name="Kwok R."/>
            <person name="Lander E."/>
            <person name="Langley C.H."/>
            <person name="Lapoint R."/>
            <person name="Lazzaro B.P."/>
            <person name="Lee S.J."/>
            <person name="Levesque L."/>
            <person name="Li R."/>
            <person name="Lin C.F."/>
            <person name="Lin M.F."/>
            <person name="Lindblad-Toh K."/>
            <person name="Llopart A."/>
            <person name="Long M."/>
            <person name="Low L."/>
            <person name="Lozovsky E."/>
            <person name="Lu J."/>
            <person name="Luo M."/>
            <person name="Machado C.A."/>
            <person name="Makalowski W."/>
            <person name="Marzo M."/>
            <person name="Matsuda M."/>
            <person name="Matzkin L."/>
            <person name="McAllister B."/>
            <person name="McBride C.S."/>
            <person name="McKernan B."/>
            <person name="McKernan K."/>
            <person name="Mendez-Lago M."/>
            <person name="Minx P."/>
            <person name="Mollenhauer M.U."/>
            <person name="Montooth K."/>
            <person name="Mount S.M."/>
            <person name="Mu X."/>
            <person name="Myers E."/>
            <person name="Negre B."/>
            <person name="Newfeld S."/>
            <person name="Nielsen R."/>
            <person name="Noor M.A."/>
            <person name="O'Grady P."/>
            <person name="Pachter L."/>
            <person name="Papaceit M."/>
            <person name="Parisi M.J."/>
            <person name="Parisi M."/>
            <person name="Parts L."/>
            <person name="Pedersen J.S."/>
            <person name="Pesole G."/>
            <person name="Phillippy A.M."/>
            <person name="Ponting C.P."/>
            <person name="Pop M."/>
            <person name="Porcelli D."/>
            <person name="Powell J.R."/>
            <person name="Prohaska S."/>
            <person name="Pruitt K."/>
            <person name="Puig M."/>
            <person name="Quesneville H."/>
            <person name="Ram K.R."/>
            <person name="Rand D."/>
            <person name="Rasmussen M.D."/>
            <person name="Reed L.K."/>
            <person name="Reenan R."/>
            <person name="Reily A."/>
            <person name="Remington K.A."/>
            <person name="Rieger T.T."/>
            <person name="Ritchie M.G."/>
            <person name="Robin C."/>
            <person name="Rogers Y.H."/>
            <person name="Rohde C."/>
            <person name="Rozas J."/>
            <person name="Rubenfield M.J."/>
            <person name="Ruiz A."/>
            <person name="Russo S."/>
            <person name="Salzberg S.L."/>
            <person name="Sanchez-Gracia A."/>
            <person name="Saranga D.J."/>
            <person name="Sato H."/>
            <person name="Schaeffer S.W."/>
            <person name="Schatz M.C."/>
            <person name="Schlenke T."/>
            <person name="Schwartz R."/>
            <person name="Segarra C."/>
            <person name="Singh R.S."/>
            <person name="Sirot L."/>
            <person name="Sirota M."/>
            <person name="Sisneros N.B."/>
            <person name="Smith C.D."/>
            <person name="Smith T.F."/>
            <person name="Spieth J."/>
            <person name="Stage D.E."/>
            <person name="Stark A."/>
            <person name="Stephan W."/>
            <person name="Strausberg R.L."/>
            <person name="Strempel S."/>
            <person name="Sturgill D."/>
            <person name="Sutton G."/>
            <person name="Sutton G.G."/>
            <person name="Tao W."/>
            <person name="Teichmann S."/>
            <person name="Tobari Y.N."/>
            <person name="Tomimura Y."/>
            <person name="Tsolas J.M."/>
            <person name="Valente V.L."/>
            <person name="Venter E."/>
            <person name="Venter J.C."/>
            <person name="Vicario S."/>
            <person name="Vieira F.G."/>
            <person name="Vilella A.J."/>
            <person name="Villasante A."/>
            <person name="Walenz B."/>
            <person name="Wang J."/>
            <person name="Wasserman M."/>
            <person name="Watts T."/>
            <person name="Wilson D."/>
            <person name="Wilson R.K."/>
            <person name="Wing R.A."/>
            <person name="Wolfner M.F."/>
            <person name="Wong A."/>
            <person name="Wong G.K."/>
            <person name="Wu C.I."/>
            <person name="Wu G."/>
            <person name="Yamamoto D."/>
            <person name="Yang H.P."/>
            <person name="Yang S.P."/>
            <person name="Yorke J.A."/>
            <person name="Yoshida K."/>
            <person name="Zdobnov E."/>
            <person name="Zhang P."/>
            <person name="Zhang Y."/>
            <person name="Zimin A.V."/>
            <person name="Baldwin J."/>
            <person name="Abdouelleil A."/>
            <person name="Abdulkadir J."/>
            <person name="Abebe A."/>
            <person name="Abera B."/>
            <person name="Abreu J."/>
            <person name="Acer S.C."/>
            <person name="Aftuck L."/>
            <person name="Alexander A."/>
            <person name="An P."/>
            <person name="Anderson E."/>
            <person name="Anderson S."/>
            <person name="Arachi H."/>
            <person name="Azer M."/>
            <person name="Bachantsang P."/>
            <person name="Barry A."/>
            <person name="Bayul T."/>
            <person name="Berlin A."/>
            <person name="Bessette D."/>
            <person name="Bloom T."/>
            <person name="Blye J."/>
            <person name="Boguslavskiy L."/>
            <person name="Bonnet C."/>
            <person name="Boukhgalter B."/>
            <person name="Bourzgui I."/>
            <person name="Brown A."/>
            <person name="Cahill P."/>
            <person name="Channer S."/>
            <person name="Cheshatsang Y."/>
            <person name="Chuda L."/>
            <person name="Citroen M."/>
            <person name="Collymore A."/>
            <person name="Cooke P."/>
            <person name="Costello M."/>
            <person name="D'Aco K."/>
            <person name="Daza R."/>
            <person name="De Haan G."/>
            <person name="DeGray S."/>
            <person name="DeMaso C."/>
            <person name="Dhargay N."/>
            <person name="Dooley K."/>
            <person name="Dooley E."/>
            <person name="Doricent M."/>
            <person name="Dorje P."/>
            <person name="Dorjee K."/>
            <person name="Dupes A."/>
            <person name="Elong R."/>
            <person name="Falk J."/>
            <person name="Farina A."/>
            <person name="Faro S."/>
            <person name="Ferguson D."/>
            <person name="Fisher S."/>
            <person name="Foley C.D."/>
            <person name="Franke A."/>
            <person name="Friedrich D."/>
            <person name="Gadbois L."/>
            <person name="Gearin G."/>
            <person name="Gearin C.R."/>
            <person name="Giannoukos G."/>
            <person name="Goode T."/>
            <person name="Graham J."/>
            <person name="Grandbois E."/>
            <person name="Grewal S."/>
            <person name="Gyaltsen K."/>
            <person name="Hafez N."/>
            <person name="Hagos B."/>
            <person name="Hall J."/>
            <person name="Henson C."/>
            <person name="Hollinger A."/>
            <person name="Honan T."/>
            <person name="Huard M.D."/>
            <person name="Hughes L."/>
            <person name="Hurhula B."/>
            <person name="Husby M.E."/>
            <person name="Kamat A."/>
            <person name="Kanga B."/>
            <person name="Kashin S."/>
            <person name="Khazanovich D."/>
            <person name="Kisner P."/>
            <person name="Lance K."/>
            <person name="Lara M."/>
            <person name="Lee W."/>
            <person name="Lennon N."/>
            <person name="Letendre F."/>
            <person name="LeVine R."/>
            <person name="Lipovsky A."/>
            <person name="Liu X."/>
            <person name="Liu J."/>
            <person name="Liu S."/>
            <person name="Lokyitsang T."/>
            <person name="Lokyitsang Y."/>
            <person name="Lubonja R."/>
            <person name="Lui A."/>
            <person name="MacDonald P."/>
            <person name="Magnisalis V."/>
            <person name="Maru K."/>
            <person name="Matthews C."/>
            <person name="McCusker W."/>
            <person name="McDonough S."/>
            <person name="Mehta T."/>
            <person name="Meldrim J."/>
            <person name="Meneus L."/>
            <person name="Mihai O."/>
            <person name="Mihalev A."/>
            <person name="Mihova T."/>
            <person name="Mittelman R."/>
            <person name="Mlenga V."/>
            <person name="Montmayeur A."/>
            <person name="Mulrain L."/>
            <person name="Navidi A."/>
            <person name="Naylor J."/>
            <person name="Negash T."/>
            <person name="Nguyen T."/>
            <person name="Nguyen N."/>
            <person name="Nicol R."/>
            <person name="Norbu C."/>
            <person name="Norbu N."/>
            <person name="Novod N."/>
            <person name="O'Neill B."/>
            <person name="Osman S."/>
            <person name="Markiewicz E."/>
            <person name="Oyono O.L."/>
            <person name="Patti C."/>
            <person name="Phunkhang P."/>
            <person name="Pierre F."/>
            <person name="Priest M."/>
            <person name="Raghuraman S."/>
            <person name="Rege F."/>
            <person name="Reyes R."/>
            <person name="Rise C."/>
            <person name="Rogov P."/>
            <person name="Ross K."/>
            <person name="Ryan E."/>
            <person name="Settipalli S."/>
            <person name="Shea T."/>
            <person name="Sherpa N."/>
            <person name="Shi L."/>
            <person name="Shih D."/>
            <person name="Sparrow T."/>
            <person name="Spaulding J."/>
            <person name="Stalker J."/>
            <person name="Stange-Thomann N."/>
            <person name="Stavropoulos S."/>
            <person name="Stone C."/>
            <person name="Strader C."/>
            <person name="Tesfaye S."/>
            <person name="Thomson T."/>
            <person name="Thoulutsang Y."/>
            <person name="Thoulutsang D."/>
            <person name="Topham K."/>
            <person name="Topping I."/>
            <person name="Tsamla T."/>
            <person name="Vassiliev H."/>
            <person name="Vo A."/>
            <person name="Wangchuk T."/>
            <person name="Wangdi T."/>
            <person name="Weiand M."/>
            <person name="Wilkinson J."/>
            <person name="Wilson A."/>
            <person name="Yadav S."/>
            <person name="Young G."/>
            <person name="Yu Q."/>
            <person name="Zembek L."/>
            <person name="Zhong D."/>
            <person name="Zimmer A."/>
            <person name="Zwirko Z."/>
            <person name="Jaffe D.B."/>
            <person name="Alvarez P."/>
            <person name="Brockman W."/>
            <person name="Butler J."/>
            <person name="Chin C."/>
            <person name="Gnerre S."/>
            <person name="Grabherr M."/>
            <person name="Kleber M."/>
            <person name="Mauceli E."/>
            <person name="MacCallum I."/>
        </authorList>
    </citation>
    <scope>NUCLEOTIDE SEQUENCE [LARGE SCALE GENOMIC DNA]</scope>
    <source>
        <strain evidence="15">Tucson 15287-2541.00</strain>
    </source>
</reference>
<dbReference type="InterPro" id="IPR043504">
    <property type="entry name" value="Peptidase_S1_PA_chymotrypsin"/>
</dbReference>
<proteinExistence type="inferred from homology"/>
<dbReference type="SMART" id="SM00020">
    <property type="entry name" value="Tryp_SPc"/>
    <property type="match status" value="1"/>
</dbReference>
<dbReference type="Pfam" id="PF00089">
    <property type="entry name" value="Trypsin"/>
    <property type="match status" value="1"/>
</dbReference>
<dbReference type="InParanoid" id="B4JVV4"/>
<dbReference type="InterPro" id="IPR001314">
    <property type="entry name" value="Peptidase_S1A"/>
</dbReference>
<dbReference type="OMA" id="NWRPITE"/>
<dbReference type="PRINTS" id="PR00722">
    <property type="entry name" value="CHYMOTRYPSIN"/>
</dbReference>
<evidence type="ECO:0000256" key="2">
    <source>
        <dbReference type="ARBA" id="ARBA00007664"/>
    </source>
</evidence>
<dbReference type="InterPro" id="IPR050430">
    <property type="entry name" value="Peptidase_S1"/>
</dbReference>
<feature type="signal peptide" evidence="12">
    <location>
        <begin position="1"/>
        <end position="20"/>
    </location>
</feature>
<name>B4JVV4_DROGR</name>
<evidence type="ECO:0000256" key="11">
    <source>
        <dbReference type="ARBA" id="ARBA00038868"/>
    </source>
</evidence>
<gene>
    <name evidence="14" type="primary">Dgri\GH22867</name>
    <name evidence="14" type="ORF">Dgri_GH22867</name>
</gene>
<dbReference type="Gene3D" id="2.40.10.10">
    <property type="entry name" value="Trypsin-like serine proteases"/>
    <property type="match status" value="1"/>
</dbReference>
<dbReference type="PhylomeDB" id="B4JVV4"/>
<dbReference type="SMR" id="B4JVV4"/>
<evidence type="ECO:0000259" key="13">
    <source>
        <dbReference type="PROSITE" id="PS50240"/>
    </source>
</evidence>
<dbReference type="FunCoup" id="B4JVV4">
    <property type="interactions" value="61"/>
</dbReference>
<evidence type="ECO:0000256" key="9">
    <source>
        <dbReference type="ARBA" id="ARBA00023157"/>
    </source>
</evidence>
<protein>
    <recommendedName>
        <fullName evidence="11">trypsin</fullName>
        <ecNumber evidence="11">3.4.21.4</ecNumber>
    </recommendedName>
</protein>
<dbReference type="EMBL" id="CH916375">
    <property type="protein sequence ID" value="EDV98092.1"/>
    <property type="molecule type" value="Genomic_DNA"/>
</dbReference>
<dbReference type="CDD" id="cd00190">
    <property type="entry name" value="Tryp_SPc"/>
    <property type="match status" value="1"/>
</dbReference>
<evidence type="ECO:0000256" key="1">
    <source>
        <dbReference type="ARBA" id="ARBA00004239"/>
    </source>
</evidence>
<dbReference type="InterPro" id="IPR018114">
    <property type="entry name" value="TRYPSIN_HIS"/>
</dbReference>
<evidence type="ECO:0000256" key="8">
    <source>
        <dbReference type="ARBA" id="ARBA00023145"/>
    </source>
</evidence>
<dbReference type="EC" id="3.4.21.4" evidence="11"/>
<evidence type="ECO:0000256" key="12">
    <source>
        <dbReference type="SAM" id="SignalP"/>
    </source>
</evidence>
<dbReference type="eggNOG" id="KOG3627">
    <property type="taxonomic scope" value="Eukaryota"/>
</dbReference>
<comment type="subcellular location">
    <subcellularLocation>
        <location evidence="1">Secreted</location>
        <location evidence="1">Extracellular space</location>
    </subcellularLocation>
</comment>
<keyword evidence="6" id="KW-0378">Hydrolase</keyword>
<dbReference type="MEROPS" id="S01.117"/>
<keyword evidence="3" id="KW-0964">Secreted</keyword>